<gene>
    <name evidence="2" type="ORF">HA336_07015</name>
</gene>
<dbReference type="PANTHER" id="PTHR23419:SF8">
    <property type="entry name" value="FI09726P"/>
    <property type="match status" value="1"/>
</dbReference>
<dbReference type="GO" id="GO:0005507">
    <property type="term" value="F:copper ion binding"/>
    <property type="evidence" value="ECO:0007669"/>
    <property type="project" value="TreeGrafter"/>
</dbReference>
<organism evidence="2 3">
    <name type="scientific">Methanopyrus kandleri</name>
    <dbReference type="NCBI Taxonomy" id="2320"/>
    <lineage>
        <taxon>Archaea</taxon>
        <taxon>Methanobacteriati</taxon>
        <taxon>Methanobacteriota</taxon>
        <taxon>Methanomada group</taxon>
        <taxon>Methanopyri</taxon>
        <taxon>Methanopyrales</taxon>
        <taxon>Methanopyraceae</taxon>
        <taxon>Methanopyrus</taxon>
    </lineage>
</organism>
<comment type="caution">
    <text evidence="2">The sequence shown here is derived from an EMBL/GenBank/DDBJ whole genome shotgun (WGS) entry which is preliminary data.</text>
</comment>
<dbReference type="InterPro" id="IPR015867">
    <property type="entry name" value="N-reg_PII/ATP_PRibTrfase_C"/>
</dbReference>
<dbReference type="InterPro" id="IPR053426">
    <property type="entry name" value="CutA_tolerance"/>
</dbReference>
<evidence type="ECO:0000256" key="1">
    <source>
        <dbReference type="ARBA" id="ARBA00010169"/>
    </source>
</evidence>
<dbReference type="OMA" id="VYTTFPD"/>
<dbReference type="AlphaFoldDB" id="A0A832SVJ0"/>
<dbReference type="GO" id="GO:0010038">
    <property type="term" value="P:response to metal ion"/>
    <property type="evidence" value="ECO:0007669"/>
    <property type="project" value="InterPro"/>
</dbReference>
<evidence type="ECO:0000313" key="2">
    <source>
        <dbReference type="EMBL" id="HII70962.1"/>
    </source>
</evidence>
<reference evidence="2" key="1">
    <citation type="journal article" date="2020" name="bioRxiv">
        <title>A rank-normalized archaeal taxonomy based on genome phylogeny resolves widespread incomplete and uneven classifications.</title>
        <authorList>
            <person name="Rinke C."/>
            <person name="Chuvochina M."/>
            <person name="Mussig A.J."/>
            <person name="Chaumeil P.-A."/>
            <person name="Waite D.W."/>
            <person name="Whitman W.B."/>
            <person name="Parks D.H."/>
            <person name="Hugenholtz P."/>
        </authorList>
    </citation>
    <scope>NUCLEOTIDE SEQUENCE</scope>
    <source>
        <strain evidence="2">UBA8853</strain>
    </source>
</reference>
<protein>
    <submittedName>
        <fullName evidence="2">Divalent-cation tolerance protein CutA</fullName>
    </submittedName>
</protein>
<dbReference type="Proteomes" id="UP000619545">
    <property type="component" value="Unassembled WGS sequence"/>
</dbReference>
<comment type="similarity">
    <text evidence="1">Belongs to the CutA family.</text>
</comment>
<dbReference type="PANTHER" id="PTHR23419">
    <property type="entry name" value="DIVALENT CATION TOLERANCE CUTA-RELATED"/>
    <property type="match status" value="1"/>
</dbReference>
<proteinExistence type="inferred from homology"/>
<name>A0A832SVJ0_9EURY</name>
<dbReference type="Gene3D" id="3.30.70.120">
    <property type="match status" value="1"/>
</dbReference>
<sequence length="102" mass="11762">MFVVVYSTAEDEEEAKRIARKLVEEDLAACVNLWPIRSVYEWGGELCEDEEYALLVKTTAERAEEVVERIVELHSYETPAVLVLPVLGGFEGFLEWIREQTR</sequence>
<dbReference type="Pfam" id="PF03091">
    <property type="entry name" value="CutA1"/>
    <property type="match status" value="1"/>
</dbReference>
<accession>A0A832SVJ0</accession>
<dbReference type="NCBIfam" id="NF041095">
    <property type="entry name" value="dival_cat_tol_CutA"/>
    <property type="match status" value="1"/>
</dbReference>
<evidence type="ECO:0000313" key="3">
    <source>
        <dbReference type="Proteomes" id="UP000619545"/>
    </source>
</evidence>
<dbReference type="InterPro" id="IPR004323">
    <property type="entry name" value="Ion_tolerance_CutA"/>
</dbReference>
<dbReference type="EMBL" id="DUJS01000004">
    <property type="protein sequence ID" value="HII70962.1"/>
    <property type="molecule type" value="Genomic_DNA"/>
</dbReference>
<dbReference type="SUPFAM" id="SSF54913">
    <property type="entry name" value="GlnB-like"/>
    <property type="match status" value="1"/>
</dbReference>
<dbReference type="InterPro" id="IPR011322">
    <property type="entry name" value="N-reg_PII-like_a/b"/>
</dbReference>